<feature type="transmembrane region" description="Helical" evidence="1">
    <location>
        <begin position="646"/>
        <end position="668"/>
    </location>
</feature>
<gene>
    <name evidence="2" type="ORF">VU01_12791</name>
</gene>
<feature type="transmembrane region" description="Helical" evidence="1">
    <location>
        <begin position="710"/>
        <end position="739"/>
    </location>
</feature>
<feature type="transmembrane region" description="Helical" evidence="1">
    <location>
        <begin position="35"/>
        <end position="56"/>
    </location>
</feature>
<accession>A0A444JCA3</accession>
<feature type="transmembrane region" description="Helical" evidence="1">
    <location>
        <begin position="680"/>
        <end position="704"/>
    </location>
</feature>
<feature type="transmembrane region" description="Helical" evidence="1">
    <location>
        <begin position="139"/>
        <end position="158"/>
    </location>
</feature>
<evidence type="ECO:0000313" key="2">
    <source>
        <dbReference type="EMBL" id="RWX50692.1"/>
    </source>
</evidence>
<evidence type="ECO:0000256" key="1">
    <source>
        <dbReference type="SAM" id="Phobius"/>
    </source>
</evidence>
<comment type="caution">
    <text evidence="2">The sequence shown here is derived from an EMBL/GenBank/DDBJ whole genome shotgun (WGS) entry which is preliminary data.</text>
</comment>
<keyword evidence="1" id="KW-0812">Transmembrane</keyword>
<dbReference type="AlphaFoldDB" id="A0A444JCA3"/>
<feature type="transmembrane region" description="Helical" evidence="1">
    <location>
        <begin position="616"/>
        <end position="640"/>
    </location>
</feature>
<feature type="transmembrane region" description="Helical" evidence="1">
    <location>
        <begin position="68"/>
        <end position="86"/>
    </location>
</feature>
<reference evidence="2 3" key="1">
    <citation type="submission" date="2017-01" db="EMBL/GenBank/DDBJ databases">
        <title>The cable genome- insights into the physiology and evolution of filamentous bacteria capable of sulfide oxidation via long distance electron transfer.</title>
        <authorList>
            <person name="Schreiber L."/>
            <person name="Bjerg J.T."/>
            <person name="Boggild A."/>
            <person name="Van De Vossenberg J."/>
            <person name="Meysman F."/>
            <person name="Nielsen L.P."/>
            <person name="Schramm A."/>
            <person name="Kjeldsen K.U."/>
        </authorList>
    </citation>
    <scope>NUCLEOTIDE SEQUENCE [LARGE SCALE GENOMIC DNA]</scope>
    <source>
        <strain evidence="2">A5</strain>
    </source>
</reference>
<keyword evidence="1" id="KW-1133">Transmembrane helix</keyword>
<organism evidence="2 3">
    <name type="scientific">Candidatus Electrothrix marina</name>
    <dbReference type="NCBI Taxonomy" id="1859130"/>
    <lineage>
        <taxon>Bacteria</taxon>
        <taxon>Pseudomonadati</taxon>
        <taxon>Thermodesulfobacteriota</taxon>
        <taxon>Desulfobulbia</taxon>
        <taxon>Desulfobulbales</taxon>
        <taxon>Desulfobulbaceae</taxon>
        <taxon>Candidatus Electrothrix</taxon>
    </lineage>
</organism>
<feature type="transmembrane region" description="Helical" evidence="1">
    <location>
        <begin position="583"/>
        <end position="604"/>
    </location>
</feature>
<dbReference type="Gene3D" id="3.40.50.150">
    <property type="entry name" value="Vaccinia Virus protein VP39"/>
    <property type="match status" value="1"/>
</dbReference>
<name>A0A444JCA3_9BACT</name>
<feature type="transmembrane region" description="Helical" evidence="1">
    <location>
        <begin position="751"/>
        <end position="772"/>
    </location>
</feature>
<proteinExistence type="predicted"/>
<dbReference type="SUPFAM" id="SSF53335">
    <property type="entry name" value="S-adenosyl-L-methionine-dependent methyltransferases"/>
    <property type="match status" value="1"/>
</dbReference>
<dbReference type="Proteomes" id="UP000288892">
    <property type="component" value="Unassembled WGS sequence"/>
</dbReference>
<evidence type="ECO:0000313" key="3">
    <source>
        <dbReference type="Proteomes" id="UP000288892"/>
    </source>
</evidence>
<feature type="transmembrane region" description="Helical" evidence="1">
    <location>
        <begin position="106"/>
        <end position="132"/>
    </location>
</feature>
<feature type="transmembrane region" description="Helical" evidence="1">
    <location>
        <begin position="164"/>
        <end position="182"/>
    </location>
</feature>
<dbReference type="EMBL" id="MTKS01000279">
    <property type="protein sequence ID" value="RWX50692.1"/>
    <property type="molecule type" value="Genomic_DNA"/>
</dbReference>
<sequence>MKKISFGLFLIALTTLMVELALVRVFDVIWYANKAYMIITMVMFCFGIAGVYQSLWPMKQDENFKDKLCWITFLFGALILVIQPVVNFLPLDFQAIQTGSPENIFYLFLMYIVLATPFFLSGMIFTAIFSYYSRHIQQLYFWDLFGAAVGCLILIPFLPYIGPAGALFIGGGLCWITTAMLASTRTIKTTLFVLGMVVIAVPFVKSFSADKPGDRYFEFRHHISKRGVAVGIQNEKLETSYWDPISKIDIIEKDRVKHVAYDGGTQSSFIFPFDGDYKKLRASLPKATNQNFGGQNVYLSHYLKQDSDQNVLIIGSAAGQETKAALTYGAAHVDAVEMVGFVVKAGKEIYSDFNGNIFNHPNVTTHVDEGRSFLRTTDKKYDIIQIYSNHTSSSIAAGSGAMATSYLQTVEAYTEYFQHLKKDGILHINHHVYPRMVTTAAKAWKDMGLSDFRNHVLVFQARDGVRDNLPTLLIRMSPWTETEVSMLEHWFWGHTVMVENPYKKDSSMLSDEFYSGELSRKTAELVPFRVMAATDNRPYFNFLRKEWVVYSRSHPEQYMDYSTAALLSSQYINRKIPNDLEHLIVISAASLFFALFFVLVPLLFSKAGRVRWPGKISSMGYFSCLGAGFIIVELVFIQIFMKLIGFPLHTYSAVVFSLLIAAALGSLASDKMNINPENRWAYPFICTVVSILLFIVLYPLYFNIFLAFSIWFRILAAIVLIFPVGFFMGMCFPLGILAIKEQPEGSVAWAWGMNGLFTVVGGIMSVIISIYWGFNNTLLVASLIYILAALLFTRMKNLSVRAA</sequence>
<keyword evidence="1" id="KW-0472">Membrane</keyword>
<protein>
    <submittedName>
        <fullName evidence="2">Spermine/spermidine synthase</fullName>
    </submittedName>
</protein>
<keyword evidence="3" id="KW-1185">Reference proteome</keyword>
<dbReference type="Pfam" id="PF01564">
    <property type="entry name" value="Spermine_synth"/>
    <property type="match status" value="1"/>
</dbReference>
<feature type="transmembrane region" description="Helical" evidence="1">
    <location>
        <begin position="778"/>
        <end position="795"/>
    </location>
</feature>
<feature type="transmembrane region" description="Helical" evidence="1">
    <location>
        <begin position="189"/>
        <end position="207"/>
    </location>
</feature>
<dbReference type="InterPro" id="IPR029063">
    <property type="entry name" value="SAM-dependent_MTases_sf"/>
</dbReference>